<feature type="domain" description="Helitron helicase-like" evidence="1">
    <location>
        <begin position="113"/>
        <end position="176"/>
    </location>
</feature>
<sequence length="186" mass="21537">MVRDRFKIDQHVDVKLRLIEKRGSDGKLYNLPTISEVAALVVGDFEPNSSDRDIIIESHSGQLKRISELNAAYLGLQYSLLYPFGEDGYREHILLNGIDESVDGRKYVSSLEYFSYKIQERQNEVLAIISAKRLFQQFCVDGYTTIESSRLLFYMLHQTNLGADFYKGLQKVFRRETLNLLLKDNE</sequence>
<dbReference type="RefSeq" id="XP_015054862.1">
    <property type="nucleotide sequence ID" value="XM_015199376.1"/>
</dbReference>
<evidence type="ECO:0000259" key="1">
    <source>
        <dbReference type="Pfam" id="PF14214"/>
    </source>
</evidence>
<protein>
    <submittedName>
        <fullName evidence="3">Uncharacterized protein LOC107001251</fullName>
    </submittedName>
</protein>
<keyword evidence="2" id="KW-1185">Reference proteome</keyword>
<evidence type="ECO:0000313" key="3">
    <source>
        <dbReference type="RefSeq" id="XP_015054862.1"/>
    </source>
</evidence>
<name>A0ABM1FCF1_SOLPN</name>
<dbReference type="Proteomes" id="UP000694930">
    <property type="component" value="Chromosome 10"/>
</dbReference>
<proteinExistence type="predicted"/>
<accession>A0ABM1FCF1</accession>
<organism evidence="2 3">
    <name type="scientific">Solanum pennellii</name>
    <name type="common">Tomato</name>
    <name type="synonym">Lycopersicon pennellii</name>
    <dbReference type="NCBI Taxonomy" id="28526"/>
    <lineage>
        <taxon>Eukaryota</taxon>
        <taxon>Viridiplantae</taxon>
        <taxon>Streptophyta</taxon>
        <taxon>Embryophyta</taxon>
        <taxon>Tracheophyta</taxon>
        <taxon>Spermatophyta</taxon>
        <taxon>Magnoliopsida</taxon>
        <taxon>eudicotyledons</taxon>
        <taxon>Gunneridae</taxon>
        <taxon>Pentapetalae</taxon>
        <taxon>asterids</taxon>
        <taxon>lamiids</taxon>
        <taxon>Solanales</taxon>
        <taxon>Solanaceae</taxon>
        <taxon>Solanoideae</taxon>
        <taxon>Solaneae</taxon>
        <taxon>Solanum</taxon>
        <taxon>Solanum subgen. Lycopersicon</taxon>
    </lineage>
</organism>
<gene>
    <name evidence="3" type="primary">LOC107001251</name>
</gene>
<dbReference type="GeneID" id="107001251"/>
<dbReference type="PANTHER" id="PTHR45786:SF66">
    <property type="entry name" value="HOOK MOTIF PROTEIN, PUTATIVE-RELATED"/>
    <property type="match status" value="1"/>
</dbReference>
<reference evidence="2" key="1">
    <citation type="journal article" date="2014" name="Nat. Genet.">
        <title>The genome of the stress-tolerant wild tomato species Solanum pennellii.</title>
        <authorList>
            <person name="Bolger A."/>
            <person name="Scossa F."/>
            <person name="Bolger M.E."/>
            <person name="Lanz C."/>
            <person name="Maumus F."/>
            <person name="Tohge T."/>
            <person name="Quesneville H."/>
            <person name="Alseekh S."/>
            <person name="Sorensen I."/>
            <person name="Lichtenstein G."/>
            <person name="Fich E.A."/>
            <person name="Conte M."/>
            <person name="Keller H."/>
            <person name="Schneeberger K."/>
            <person name="Schwacke R."/>
            <person name="Ofner I."/>
            <person name="Vrebalov J."/>
            <person name="Xu Y."/>
            <person name="Osorio S."/>
            <person name="Aflitos S.A."/>
            <person name="Schijlen E."/>
            <person name="Jimenez-Gomez J.M."/>
            <person name="Ryngajllo M."/>
            <person name="Kimura S."/>
            <person name="Kumar R."/>
            <person name="Koenig D."/>
            <person name="Headland L.R."/>
            <person name="Maloof J.N."/>
            <person name="Sinha N."/>
            <person name="van Ham R.C."/>
            <person name="Lankhorst R.K."/>
            <person name="Mao L."/>
            <person name="Vogel A."/>
            <person name="Arsova B."/>
            <person name="Panstruga R."/>
            <person name="Fei Z."/>
            <person name="Rose J.K."/>
            <person name="Zamir D."/>
            <person name="Carrari F."/>
            <person name="Giovannoni J.J."/>
            <person name="Weigel D."/>
            <person name="Usadel B."/>
            <person name="Fernie A.R."/>
        </authorList>
    </citation>
    <scope>NUCLEOTIDE SEQUENCE [LARGE SCALE GENOMIC DNA]</scope>
    <source>
        <strain evidence="2">cv. LA0716</strain>
    </source>
</reference>
<evidence type="ECO:0000313" key="2">
    <source>
        <dbReference type="Proteomes" id="UP000694930"/>
    </source>
</evidence>
<dbReference type="PANTHER" id="PTHR45786">
    <property type="entry name" value="DNA BINDING PROTEIN-LIKE"/>
    <property type="match status" value="1"/>
</dbReference>
<dbReference type="Pfam" id="PF14214">
    <property type="entry name" value="Helitron_like_N"/>
    <property type="match status" value="1"/>
</dbReference>
<dbReference type="InterPro" id="IPR025476">
    <property type="entry name" value="Helitron_helicase-like"/>
</dbReference>
<reference evidence="3" key="2">
    <citation type="submission" date="2025-08" db="UniProtKB">
        <authorList>
            <consortium name="RefSeq"/>
        </authorList>
    </citation>
    <scope>IDENTIFICATION</scope>
</reference>